<keyword evidence="2" id="KW-0378">Hydrolase</keyword>
<gene>
    <name evidence="2" type="ORF">FN960_09280</name>
</gene>
<feature type="domain" description="Alpha/beta hydrolase fold-5" evidence="1">
    <location>
        <begin position="59"/>
        <end position="221"/>
    </location>
</feature>
<comment type="caution">
    <text evidence="2">The sequence shown here is derived from an EMBL/GenBank/DDBJ whole genome shotgun (WGS) entry which is preliminary data.</text>
</comment>
<organism evidence="2 3">
    <name type="scientific">Alkalicoccobacillus porphyridii</name>
    <dbReference type="NCBI Taxonomy" id="2597270"/>
    <lineage>
        <taxon>Bacteria</taxon>
        <taxon>Bacillati</taxon>
        <taxon>Bacillota</taxon>
        <taxon>Bacilli</taxon>
        <taxon>Bacillales</taxon>
        <taxon>Bacillaceae</taxon>
        <taxon>Alkalicoccobacillus</taxon>
    </lineage>
</organism>
<evidence type="ECO:0000313" key="3">
    <source>
        <dbReference type="Proteomes" id="UP000318521"/>
    </source>
</evidence>
<dbReference type="GO" id="GO:0016787">
    <property type="term" value="F:hydrolase activity"/>
    <property type="evidence" value="ECO:0007669"/>
    <property type="project" value="UniProtKB-KW"/>
</dbReference>
<dbReference type="Gene3D" id="3.40.50.1820">
    <property type="entry name" value="alpha/beta hydrolase"/>
    <property type="match status" value="1"/>
</dbReference>
<accession>A0A553ZYT6</accession>
<dbReference type="Pfam" id="PF12695">
    <property type="entry name" value="Abhydrolase_5"/>
    <property type="match status" value="1"/>
</dbReference>
<dbReference type="EMBL" id="VLXZ01000005">
    <property type="protein sequence ID" value="TSB46546.1"/>
    <property type="molecule type" value="Genomic_DNA"/>
</dbReference>
<dbReference type="InterPro" id="IPR029058">
    <property type="entry name" value="AB_hydrolase_fold"/>
</dbReference>
<dbReference type="AlphaFoldDB" id="A0A553ZYT6"/>
<proteinExistence type="predicted"/>
<reference evidence="2 3" key="1">
    <citation type="submission" date="2019-07" db="EMBL/GenBank/DDBJ databases">
        <authorList>
            <person name="Park Y.J."/>
            <person name="Jeong S.E."/>
            <person name="Jung H.S."/>
        </authorList>
    </citation>
    <scope>NUCLEOTIDE SEQUENCE [LARGE SCALE GENOMIC DNA]</scope>
    <source>
        <strain evidence="3">P16(2019)</strain>
    </source>
</reference>
<dbReference type="RefSeq" id="WP_143848443.1">
    <property type="nucleotide sequence ID" value="NZ_VLXZ01000005.1"/>
</dbReference>
<dbReference type="SUPFAM" id="SSF53474">
    <property type="entry name" value="alpha/beta-Hydrolases"/>
    <property type="match status" value="1"/>
</dbReference>
<dbReference type="OrthoDB" id="9780932at2"/>
<evidence type="ECO:0000313" key="2">
    <source>
        <dbReference type="EMBL" id="TSB46546.1"/>
    </source>
</evidence>
<name>A0A553ZYT6_9BACI</name>
<dbReference type="InterPro" id="IPR029059">
    <property type="entry name" value="AB_hydrolase_5"/>
</dbReference>
<dbReference type="Proteomes" id="UP000318521">
    <property type="component" value="Unassembled WGS sequence"/>
</dbReference>
<sequence>MKKIWIRGLTGFVALLLIILISAIVWASFTYEAVEGAETFAGTEENGGYRFGDPDASIGIIFYPGAKVEPDAYNYLGHDMSQKDYFVHIPTMPFHLAVLYPTKANDIMASYPYVEQWYIGGHSLGGAMAASYTEDYHEKLSGLFLLAAYSASDLTNIDLPVLDISAGRDGLATPEKMAEYEINLPDQTTKIVIEEGNHANFGDYGPQKGDQTSSLTPAEQHDIVITELDQWIDSLNNEAVLNE</sequence>
<evidence type="ECO:0000259" key="1">
    <source>
        <dbReference type="Pfam" id="PF12695"/>
    </source>
</evidence>
<protein>
    <submittedName>
        <fullName evidence="2">Alpha/beta hydrolase</fullName>
    </submittedName>
</protein>
<keyword evidence="3" id="KW-1185">Reference proteome</keyword>